<accession>A0A6M3IGJ0</accession>
<evidence type="ECO:0000313" key="2">
    <source>
        <dbReference type="EMBL" id="QJA74576.1"/>
    </source>
</evidence>
<organism evidence="1">
    <name type="scientific">viral metagenome</name>
    <dbReference type="NCBI Taxonomy" id="1070528"/>
    <lineage>
        <taxon>unclassified sequences</taxon>
        <taxon>metagenomes</taxon>
        <taxon>organismal metagenomes</taxon>
    </lineage>
</organism>
<dbReference type="AlphaFoldDB" id="A0A6M3IGJ0"/>
<dbReference type="EMBL" id="MT141209">
    <property type="protein sequence ID" value="QJA56288.1"/>
    <property type="molecule type" value="Genomic_DNA"/>
</dbReference>
<evidence type="ECO:0000313" key="1">
    <source>
        <dbReference type="EMBL" id="QJA56288.1"/>
    </source>
</evidence>
<gene>
    <name evidence="2" type="ORF">MM415A01968_0013</name>
    <name evidence="1" type="ORF">MM415B01890_0021</name>
</gene>
<protein>
    <submittedName>
        <fullName evidence="1">Uncharacterized protein</fullName>
    </submittedName>
</protein>
<sequence>MKAGKKEKKQVSLVEAWNKEHQPGLDVIVVKDDQTEQHTKTRSEAFMLGACREYPGHTAMIQLDGIIGCYMLERVRPA</sequence>
<dbReference type="EMBL" id="MT142106">
    <property type="protein sequence ID" value="QJA74576.1"/>
    <property type="molecule type" value="Genomic_DNA"/>
</dbReference>
<name>A0A6M3IGJ0_9ZZZZ</name>
<proteinExistence type="predicted"/>
<reference evidence="1" key="1">
    <citation type="submission" date="2020-03" db="EMBL/GenBank/DDBJ databases">
        <title>The deep terrestrial virosphere.</title>
        <authorList>
            <person name="Holmfeldt K."/>
            <person name="Nilsson E."/>
            <person name="Simone D."/>
            <person name="Lopez-Fernandez M."/>
            <person name="Wu X."/>
            <person name="de Brujin I."/>
            <person name="Lundin D."/>
            <person name="Andersson A."/>
            <person name="Bertilsson S."/>
            <person name="Dopson M."/>
        </authorList>
    </citation>
    <scope>NUCLEOTIDE SEQUENCE</scope>
    <source>
        <strain evidence="2">MM415A01968</strain>
        <strain evidence="1">MM415B01890</strain>
    </source>
</reference>